<dbReference type="InterPro" id="IPR011010">
    <property type="entry name" value="DNA_brk_join_enz"/>
</dbReference>
<dbReference type="AlphaFoldDB" id="A0A943EQ10"/>
<accession>A0A943EQ10</accession>
<dbReference type="Gene3D" id="1.10.443.10">
    <property type="entry name" value="Intergrase catalytic core"/>
    <property type="match status" value="1"/>
</dbReference>
<evidence type="ECO:0000313" key="2">
    <source>
        <dbReference type="EMBL" id="MBS5589098.1"/>
    </source>
</evidence>
<dbReference type="GO" id="GO:0003677">
    <property type="term" value="F:DNA binding"/>
    <property type="evidence" value="ECO:0007669"/>
    <property type="project" value="InterPro"/>
</dbReference>
<name>A0A943EQ10_9FIRM</name>
<dbReference type="GO" id="GO:0015074">
    <property type="term" value="P:DNA integration"/>
    <property type="evidence" value="ECO:0007669"/>
    <property type="project" value="InterPro"/>
</dbReference>
<reference evidence="2" key="1">
    <citation type="submission" date="2021-02" db="EMBL/GenBank/DDBJ databases">
        <title>Infant gut strain persistence is associated with maternal origin, phylogeny, and functional potential including surface adhesion and iron acquisition.</title>
        <authorList>
            <person name="Lou Y.C."/>
        </authorList>
    </citation>
    <scope>NUCLEOTIDE SEQUENCE</scope>
    <source>
        <strain evidence="2">L3_108_000G1_dasL3_108_000G1_metabat.metabat.11</strain>
    </source>
</reference>
<organism evidence="2 3">
    <name type="scientific">Thomasclavelia spiroformis</name>
    <dbReference type="NCBI Taxonomy" id="29348"/>
    <lineage>
        <taxon>Bacteria</taxon>
        <taxon>Bacillati</taxon>
        <taxon>Bacillota</taxon>
        <taxon>Erysipelotrichia</taxon>
        <taxon>Erysipelotrichales</taxon>
        <taxon>Coprobacillaceae</taxon>
        <taxon>Thomasclavelia</taxon>
    </lineage>
</organism>
<dbReference type="GO" id="GO:0006310">
    <property type="term" value="P:DNA recombination"/>
    <property type="evidence" value="ECO:0007669"/>
    <property type="project" value="UniProtKB-KW"/>
</dbReference>
<evidence type="ECO:0008006" key="4">
    <source>
        <dbReference type="Google" id="ProtNLM"/>
    </source>
</evidence>
<proteinExistence type="predicted"/>
<sequence length="85" mass="10306">MERKVSKLTYDKYRGRFEEVMLMLKTNHTPHETRHSFITYAKKSDINEYMLKQIIGHEIRDITGKVYIHQTIEELCLEMEKINFL</sequence>
<dbReference type="EMBL" id="JAGZCC010000081">
    <property type="protein sequence ID" value="MBS5589098.1"/>
    <property type="molecule type" value="Genomic_DNA"/>
</dbReference>
<evidence type="ECO:0000313" key="3">
    <source>
        <dbReference type="Proteomes" id="UP000751224"/>
    </source>
</evidence>
<keyword evidence="1" id="KW-0233">DNA recombination</keyword>
<protein>
    <recommendedName>
        <fullName evidence="4">Tyr recombinase domain-containing protein</fullName>
    </recommendedName>
</protein>
<dbReference type="SUPFAM" id="SSF56349">
    <property type="entry name" value="DNA breaking-rejoining enzymes"/>
    <property type="match status" value="1"/>
</dbReference>
<comment type="caution">
    <text evidence="2">The sequence shown here is derived from an EMBL/GenBank/DDBJ whole genome shotgun (WGS) entry which is preliminary data.</text>
</comment>
<evidence type="ECO:0000256" key="1">
    <source>
        <dbReference type="ARBA" id="ARBA00023172"/>
    </source>
</evidence>
<gene>
    <name evidence="2" type="ORF">KHX14_09905</name>
</gene>
<dbReference type="Proteomes" id="UP000751224">
    <property type="component" value="Unassembled WGS sequence"/>
</dbReference>
<dbReference type="InterPro" id="IPR013762">
    <property type="entry name" value="Integrase-like_cat_sf"/>
</dbReference>